<proteinExistence type="predicted"/>
<name>A0A1X1T2D4_9MYCO</name>
<dbReference type="InterPro" id="IPR023286">
    <property type="entry name" value="ABATE_dom_sf"/>
</dbReference>
<organism evidence="1 2">
    <name type="scientific">Mycobacterium conspicuum</name>
    <dbReference type="NCBI Taxonomy" id="44010"/>
    <lineage>
        <taxon>Bacteria</taxon>
        <taxon>Bacillati</taxon>
        <taxon>Actinomycetota</taxon>
        <taxon>Actinomycetes</taxon>
        <taxon>Mycobacteriales</taxon>
        <taxon>Mycobacteriaceae</taxon>
        <taxon>Mycobacterium</taxon>
    </lineage>
</organism>
<dbReference type="PANTHER" id="PTHR35525:SF3">
    <property type="entry name" value="BLL6575 PROTEIN"/>
    <property type="match status" value="1"/>
</dbReference>
<dbReference type="Pfam" id="PF07336">
    <property type="entry name" value="ABATE"/>
    <property type="match status" value="1"/>
</dbReference>
<dbReference type="PANTHER" id="PTHR35525">
    <property type="entry name" value="BLL6575 PROTEIN"/>
    <property type="match status" value="1"/>
</dbReference>
<dbReference type="Proteomes" id="UP000467385">
    <property type="component" value="Chromosome"/>
</dbReference>
<dbReference type="Gene3D" id="1.10.3300.10">
    <property type="entry name" value="Jann2411-like domain"/>
    <property type="match status" value="1"/>
</dbReference>
<dbReference type="RefSeq" id="WP_085234476.1">
    <property type="nucleotide sequence ID" value="NZ_AP022613.1"/>
</dbReference>
<sequence>MKFVYVSGRRCLDFAGTLKYRASAREELLTEPERLSAWAVQAGLVDAGMAVTADDLAAAIELREAIYRVVTARLEQRRLDVGDVDLISERAAQPRLTPRLDADGSISRDGTPEQLLATLAADVLDLLAGGDIDNVKGCAHVDCTRLYLDSSRAKNRHWCGMGTCGNKVKVQAFRARQRAAAGSA</sequence>
<accession>A0A1X1T2D4</accession>
<reference evidence="1 2" key="1">
    <citation type="journal article" date="2019" name="Emerg. Microbes Infect.">
        <title>Comprehensive subspecies identification of 175 nontuberculous mycobacteria species based on 7547 genomic profiles.</title>
        <authorList>
            <person name="Matsumoto Y."/>
            <person name="Kinjo T."/>
            <person name="Motooka D."/>
            <person name="Nabeya D."/>
            <person name="Jung N."/>
            <person name="Uechi K."/>
            <person name="Horii T."/>
            <person name="Iida T."/>
            <person name="Fujita J."/>
            <person name="Nakamura S."/>
        </authorList>
    </citation>
    <scope>NUCLEOTIDE SEQUENCE [LARGE SCALE GENOMIC DNA]</scope>
    <source>
        <strain evidence="1 2">JCM 14738</strain>
    </source>
</reference>
<evidence type="ECO:0000313" key="2">
    <source>
        <dbReference type="Proteomes" id="UP000467385"/>
    </source>
</evidence>
<protein>
    <submittedName>
        <fullName evidence="1">Uncharacterized protein</fullName>
    </submittedName>
</protein>
<dbReference type="InterPro" id="IPR021005">
    <property type="entry name" value="Znf_CGNR"/>
</dbReference>
<dbReference type="Pfam" id="PF11706">
    <property type="entry name" value="zf-CGNR"/>
    <property type="match status" value="1"/>
</dbReference>
<dbReference type="STRING" id="44010.AWC00_19730"/>
<evidence type="ECO:0000313" key="1">
    <source>
        <dbReference type="EMBL" id="BBZ39658.1"/>
    </source>
</evidence>
<dbReference type="SUPFAM" id="SSF160904">
    <property type="entry name" value="Jann2411-like"/>
    <property type="match status" value="1"/>
</dbReference>
<dbReference type="OrthoDB" id="123307at2"/>
<keyword evidence="2" id="KW-1185">Reference proteome</keyword>
<dbReference type="EMBL" id="AP022613">
    <property type="protein sequence ID" value="BBZ39658.1"/>
    <property type="molecule type" value="Genomic_DNA"/>
</dbReference>
<dbReference type="InterPro" id="IPR010852">
    <property type="entry name" value="ABATE"/>
</dbReference>
<gene>
    <name evidence="1" type="ORF">MCNS_27210</name>
</gene>
<dbReference type="AlphaFoldDB" id="A0A1X1T2D4"/>